<evidence type="ECO:0000256" key="1">
    <source>
        <dbReference type="SAM" id="MobiDB-lite"/>
    </source>
</evidence>
<sequence length="108" mass="11971">MSSAIVAHQIEAFFSKANTWASSVLATPVINSLHRVLHIQMSFISKKTQKHSQKLSTPNQGRSISTPTKVCESSRLMKNTRTTILQEQVASPKTNYAVRLNSEALTTE</sequence>
<feature type="region of interest" description="Disordered" evidence="1">
    <location>
        <begin position="47"/>
        <end position="70"/>
    </location>
</feature>
<dbReference type="Proteomes" id="UP000308267">
    <property type="component" value="Unassembled WGS sequence"/>
</dbReference>
<feature type="compositionally biased region" description="Polar residues" evidence="1">
    <location>
        <begin position="54"/>
        <end position="68"/>
    </location>
</feature>
<keyword evidence="3" id="KW-1185">Reference proteome</keyword>
<dbReference type="EMBL" id="SJOL01007640">
    <property type="protein sequence ID" value="TGZ62215.1"/>
    <property type="molecule type" value="Genomic_DNA"/>
</dbReference>
<reference evidence="2 3" key="1">
    <citation type="journal article" date="2019" name="BMC Genomics">
        <title>New insights from Opisthorchis felineus genome: update on genomics of the epidemiologically important liver flukes.</title>
        <authorList>
            <person name="Ershov N.I."/>
            <person name="Mordvinov V.A."/>
            <person name="Prokhortchouk E.B."/>
            <person name="Pakharukova M.Y."/>
            <person name="Gunbin K.V."/>
            <person name="Ustyantsev K."/>
            <person name="Genaev M.A."/>
            <person name="Blinov A.G."/>
            <person name="Mazur A."/>
            <person name="Boulygina E."/>
            <person name="Tsygankova S."/>
            <person name="Khrameeva E."/>
            <person name="Chekanov N."/>
            <person name="Fan G."/>
            <person name="Xiao A."/>
            <person name="Zhang H."/>
            <person name="Xu X."/>
            <person name="Yang H."/>
            <person name="Solovyev V."/>
            <person name="Lee S.M."/>
            <person name="Liu X."/>
            <person name="Afonnikov D.A."/>
            <person name="Skryabin K.G."/>
        </authorList>
    </citation>
    <scope>NUCLEOTIDE SEQUENCE [LARGE SCALE GENOMIC DNA]</scope>
    <source>
        <strain evidence="2">AK-0245</strain>
        <tissue evidence="2">Whole organism</tissue>
    </source>
</reference>
<accession>A0A4S2LFA0</accession>
<proteinExistence type="predicted"/>
<organism evidence="2 3">
    <name type="scientific">Opisthorchis felineus</name>
    <dbReference type="NCBI Taxonomy" id="147828"/>
    <lineage>
        <taxon>Eukaryota</taxon>
        <taxon>Metazoa</taxon>
        <taxon>Spiralia</taxon>
        <taxon>Lophotrochozoa</taxon>
        <taxon>Platyhelminthes</taxon>
        <taxon>Trematoda</taxon>
        <taxon>Digenea</taxon>
        <taxon>Opisthorchiida</taxon>
        <taxon>Opisthorchiata</taxon>
        <taxon>Opisthorchiidae</taxon>
        <taxon>Opisthorchis</taxon>
    </lineage>
</organism>
<protein>
    <submittedName>
        <fullName evidence="2">Uncharacterized protein</fullName>
    </submittedName>
</protein>
<evidence type="ECO:0000313" key="3">
    <source>
        <dbReference type="Proteomes" id="UP000308267"/>
    </source>
</evidence>
<comment type="caution">
    <text evidence="2">The sequence shown here is derived from an EMBL/GenBank/DDBJ whole genome shotgun (WGS) entry which is preliminary data.</text>
</comment>
<gene>
    <name evidence="2" type="ORF">CRM22_007550</name>
</gene>
<name>A0A4S2LFA0_OPIFE</name>
<evidence type="ECO:0000313" key="2">
    <source>
        <dbReference type="EMBL" id="TGZ62215.1"/>
    </source>
</evidence>
<dbReference type="AlphaFoldDB" id="A0A4S2LFA0"/>